<dbReference type="InterPro" id="IPR006016">
    <property type="entry name" value="UspA"/>
</dbReference>
<comment type="caution">
    <text evidence="2">The sequence shown here is derived from an EMBL/GenBank/DDBJ whole genome shotgun (WGS) entry which is preliminary data.</text>
</comment>
<dbReference type="PANTHER" id="PTHR46100:SF4">
    <property type="entry name" value="USPA DOMAIN-CONTAINING PROTEIN"/>
    <property type="match status" value="1"/>
</dbReference>
<dbReference type="SUPFAM" id="SSF52402">
    <property type="entry name" value="Adenine nucleotide alpha hydrolases-like"/>
    <property type="match status" value="1"/>
</dbReference>
<feature type="domain" description="UspA" evidence="1">
    <location>
        <begin position="43"/>
        <end position="166"/>
    </location>
</feature>
<evidence type="ECO:0000259" key="1">
    <source>
        <dbReference type="Pfam" id="PF00582"/>
    </source>
</evidence>
<dbReference type="InterPro" id="IPR014729">
    <property type="entry name" value="Rossmann-like_a/b/a_fold"/>
</dbReference>
<organism evidence="2 3">
    <name type="scientific">Synchytrium endobioticum</name>
    <dbReference type="NCBI Taxonomy" id="286115"/>
    <lineage>
        <taxon>Eukaryota</taxon>
        <taxon>Fungi</taxon>
        <taxon>Fungi incertae sedis</taxon>
        <taxon>Chytridiomycota</taxon>
        <taxon>Chytridiomycota incertae sedis</taxon>
        <taxon>Chytridiomycetes</taxon>
        <taxon>Synchytriales</taxon>
        <taxon>Synchytriaceae</taxon>
        <taxon>Synchytrium</taxon>
    </lineage>
</organism>
<dbReference type="EMBL" id="QEAN01000530">
    <property type="protein sequence ID" value="TPX33547.1"/>
    <property type="molecule type" value="Genomic_DNA"/>
</dbReference>
<dbReference type="Gene3D" id="3.40.50.620">
    <property type="entry name" value="HUPs"/>
    <property type="match status" value="1"/>
</dbReference>
<keyword evidence="3" id="KW-1185">Reference proteome</keyword>
<evidence type="ECO:0000313" key="3">
    <source>
        <dbReference type="Proteomes" id="UP000317494"/>
    </source>
</evidence>
<sequence>MTLVTLPLPNITDDTPASAAPTAAAPHIDHHVCKRIIRVLEFMMALDESSHSTAALQWVFDYLLRDGDKLLVVSVVDKEAEKDSAISRIKTLLRAIWESENVQVNMAARVVVGKASEQIVAQCEEVKPAFLVLSSAGKSHVEGLIVGSVSNYAISHVRCCPVIVARMTVALESQRGRLSKGSKAQRQRSKSPLWF</sequence>
<dbReference type="Pfam" id="PF00582">
    <property type="entry name" value="Usp"/>
    <property type="match status" value="1"/>
</dbReference>
<dbReference type="VEuPathDB" id="FungiDB:SeMB42_g07456"/>
<gene>
    <name evidence="2" type="ORF">SeMB42_g07456</name>
</gene>
<evidence type="ECO:0000313" key="2">
    <source>
        <dbReference type="EMBL" id="TPX33547.1"/>
    </source>
</evidence>
<accession>A0A507BXN6</accession>
<dbReference type="Proteomes" id="UP000317494">
    <property type="component" value="Unassembled WGS sequence"/>
</dbReference>
<name>A0A507BXN6_9FUNG</name>
<proteinExistence type="predicted"/>
<dbReference type="AlphaFoldDB" id="A0A507BXN6"/>
<dbReference type="CDD" id="cd23659">
    <property type="entry name" value="USP_At3g01520-like"/>
    <property type="match status" value="1"/>
</dbReference>
<protein>
    <recommendedName>
        <fullName evidence="1">UspA domain-containing protein</fullName>
    </recommendedName>
</protein>
<reference evidence="2 3" key="1">
    <citation type="journal article" date="2019" name="Sci. Rep.">
        <title>Comparative genomics of chytrid fungi reveal insights into the obligate biotrophic and pathogenic lifestyle of Synchytrium endobioticum.</title>
        <authorList>
            <person name="van de Vossenberg B.T.L.H."/>
            <person name="Warris S."/>
            <person name="Nguyen H.D.T."/>
            <person name="van Gent-Pelzer M.P.E."/>
            <person name="Joly D.L."/>
            <person name="van de Geest H.C."/>
            <person name="Bonants P.J.M."/>
            <person name="Smith D.S."/>
            <person name="Levesque C.A."/>
            <person name="van der Lee T.A.J."/>
        </authorList>
    </citation>
    <scope>NUCLEOTIDE SEQUENCE [LARGE SCALE GENOMIC DNA]</scope>
    <source>
        <strain evidence="2 3">MB42</strain>
    </source>
</reference>
<dbReference type="PANTHER" id="PTHR46100">
    <property type="entry name" value="IMP2'P"/>
    <property type="match status" value="1"/>
</dbReference>